<dbReference type="Pfam" id="PF13557">
    <property type="entry name" value="Phenol_MetA_deg"/>
    <property type="match status" value="1"/>
</dbReference>
<protein>
    <submittedName>
        <fullName evidence="2">Phenol degradation protein meta</fullName>
    </submittedName>
</protein>
<dbReference type="OrthoDB" id="7372889at2"/>
<dbReference type="EMBL" id="LGAP01000031">
    <property type="protein sequence ID" value="KOF13958.1"/>
    <property type="molecule type" value="Genomic_DNA"/>
</dbReference>
<name>A0A0L8BHA2_ENSAD</name>
<dbReference type="PATRIC" id="fig|106592.7.peg.4961"/>
<feature type="chain" id="PRO_5005581230" evidence="1">
    <location>
        <begin position="35"/>
        <end position="333"/>
    </location>
</feature>
<sequence>MQYWRGTKSSCGYAARLGYAAVLLAAVATSPAHADEGGLSFWLPGLQGSFAAVPTQPGWSFASLYLHLSADGGANARFPRGGQIDVGVDGRGNLFAFGPTYTFEEPLLGGQAAFSLLAIAGRSSASVDATLTGPGGGTVSGSRSEAITGFGDLFPQFSLKWNDGVNNYMTYVTGDIPVGSYDPDRLANLGLGHAAVDGGVGYTYLDPGTGREFSIVGGLTYNFENPDTDYKNGIDGHIDWAASQFLNEHVHVGVVGYAFQQLTGDSGAGATLGDFKTRVFGIGPQVGYKFQASDAADGYVNLKGYYEFGAKNRAEGWNVWLTLAFSPAAKRTE</sequence>
<accession>A0A0L8BHA2</accession>
<evidence type="ECO:0000313" key="3">
    <source>
        <dbReference type="Proteomes" id="UP000037425"/>
    </source>
</evidence>
<proteinExistence type="predicted"/>
<dbReference type="InterPro" id="IPR025737">
    <property type="entry name" value="FApF"/>
</dbReference>
<evidence type="ECO:0000313" key="2">
    <source>
        <dbReference type="EMBL" id="KOF13958.1"/>
    </source>
</evidence>
<dbReference type="AlphaFoldDB" id="A0A0L8BHA2"/>
<evidence type="ECO:0000256" key="1">
    <source>
        <dbReference type="SAM" id="SignalP"/>
    </source>
</evidence>
<organism evidence="2 3">
    <name type="scientific">Ensifer adhaerens</name>
    <name type="common">Sinorhizobium morelense</name>
    <dbReference type="NCBI Taxonomy" id="106592"/>
    <lineage>
        <taxon>Bacteria</taxon>
        <taxon>Pseudomonadati</taxon>
        <taxon>Pseudomonadota</taxon>
        <taxon>Alphaproteobacteria</taxon>
        <taxon>Hyphomicrobiales</taxon>
        <taxon>Rhizobiaceae</taxon>
        <taxon>Sinorhizobium/Ensifer group</taxon>
        <taxon>Ensifer</taxon>
    </lineage>
</organism>
<dbReference type="Proteomes" id="UP000037425">
    <property type="component" value="Unassembled WGS sequence"/>
</dbReference>
<reference evidence="3" key="1">
    <citation type="submission" date="2015-07" db="EMBL/GenBank/DDBJ databases">
        <title>Whole genome sequence of an Ensifer adhaerens strain isolated from a cave pool in the Wind Cave National Park.</title>
        <authorList>
            <person name="Eng W.W.H."/>
            <person name="Gan H.M."/>
            <person name="Barton H.A."/>
            <person name="Savka M.A."/>
        </authorList>
    </citation>
    <scope>NUCLEOTIDE SEQUENCE [LARGE SCALE GENOMIC DNA]</scope>
    <source>
        <strain evidence="3">SD006</strain>
    </source>
</reference>
<keyword evidence="1" id="KW-0732">Signal</keyword>
<gene>
    <name evidence="2" type="ORF">AC244_29090</name>
</gene>
<feature type="signal peptide" evidence="1">
    <location>
        <begin position="1"/>
        <end position="34"/>
    </location>
</feature>
<comment type="caution">
    <text evidence="2">The sequence shown here is derived from an EMBL/GenBank/DDBJ whole genome shotgun (WGS) entry which is preliminary data.</text>
</comment>